<dbReference type="EMBL" id="CP046056">
    <property type="protein sequence ID" value="QQD23824.1"/>
    <property type="molecule type" value="Genomic_DNA"/>
</dbReference>
<evidence type="ECO:0000313" key="2">
    <source>
        <dbReference type="Proteomes" id="UP000596074"/>
    </source>
</evidence>
<dbReference type="AlphaFoldDB" id="A0A9E8FNP6"/>
<evidence type="ECO:0000313" key="1">
    <source>
        <dbReference type="EMBL" id="QQD23824.1"/>
    </source>
</evidence>
<dbReference type="KEGG" id="vcw:GJQ55_04720"/>
<dbReference type="RefSeq" id="WP_228346365.1">
    <property type="nucleotide sequence ID" value="NZ_CP045550.1"/>
</dbReference>
<gene>
    <name evidence="1" type="ORF">GJQ55_04720</name>
</gene>
<protein>
    <submittedName>
        <fullName evidence="1">Uncharacterized protein</fullName>
    </submittedName>
</protein>
<dbReference type="Proteomes" id="UP000596074">
    <property type="component" value="Chromosome"/>
</dbReference>
<keyword evidence="2" id="KW-1185">Reference proteome</keyword>
<name>A0A9E8FNP6_9GAMM</name>
<organism evidence="1 2">
    <name type="scientific">Venatoribacter cucullus</name>
    <dbReference type="NCBI Taxonomy" id="2661630"/>
    <lineage>
        <taxon>Bacteria</taxon>
        <taxon>Pseudomonadati</taxon>
        <taxon>Pseudomonadota</taxon>
        <taxon>Gammaproteobacteria</taxon>
        <taxon>Oceanospirillales</taxon>
        <taxon>Oceanospirillaceae</taxon>
        <taxon>Venatoribacter</taxon>
    </lineage>
</organism>
<accession>A0A9E8FNP6</accession>
<reference evidence="1 2" key="1">
    <citation type="submission" date="2019-11" db="EMBL/GenBank/DDBJ databases">
        <title>Venatorbacter sp. nov. a predator of Campylobacter and other Gram-negative bacteria.</title>
        <authorList>
            <person name="Saeedi A."/>
            <person name="Cummings N.J."/>
            <person name="Connerton I.F."/>
            <person name="Connerton P.L."/>
        </authorList>
    </citation>
    <scope>NUCLEOTIDE SEQUENCE [LARGE SCALE GENOMIC DNA]</scope>
    <source>
        <strain evidence="1">XL5</strain>
    </source>
</reference>
<sequence length="76" mass="8739">MERIERDFYARDKDDQQAFLTQTWCNHCMEADLGMVEPVEFELNGVIYVEGKCARCGEPVTTEIADDDTDGEWGDE</sequence>
<proteinExistence type="predicted"/>